<dbReference type="AlphaFoldDB" id="A0A1L7X1Z4"/>
<dbReference type="Gene3D" id="3.30.70.3490">
    <property type="match status" value="1"/>
</dbReference>
<dbReference type="GO" id="GO:0005886">
    <property type="term" value="C:plasma membrane"/>
    <property type="evidence" value="ECO:0007669"/>
    <property type="project" value="TreeGrafter"/>
</dbReference>
<evidence type="ECO:0000313" key="5">
    <source>
        <dbReference type="Proteomes" id="UP000184330"/>
    </source>
</evidence>
<name>A0A1L7X1Z4_9HELO</name>
<evidence type="ECO:0000256" key="1">
    <source>
        <dbReference type="ARBA" id="ARBA00008842"/>
    </source>
</evidence>
<proteinExistence type="inferred from homology"/>
<feature type="region of interest" description="Disordered" evidence="3">
    <location>
        <begin position="1"/>
        <end position="37"/>
    </location>
</feature>
<dbReference type="PANTHER" id="PTHR10972">
    <property type="entry name" value="OXYSTEROL-BINDING PROTEIN-RELATED"/>
    <property type="match status" value="1"/>
</dbReference>
<dbReference type="GO" id="GO:0030011">
    <property type="term" value="P:maintenance of cell polarity"/>
    <property type="evidence" value="ECO:0007669"/>
    <property type="project" value="TreeGrafter"/>
</dbReference>
<dbReference type="PANTHER" id="PTHR10972:SF205">
    <property type="entry name" value="OXYSTEROL-BINDING PROTEIN 1"/>
    <property type="match status" value="1"/>
</dbReference>
<sequence>MSHQNLSLDGIESPPPYQTTTSLETSSEKTSGSGKNVDITCSAKGYEEGLRNYLKNILKSAIVQGLSTPVTFNEPLSQLQRHAEDLEYAELLNTAADLEDSAKRMIYVAVFVYSKYASASELYSKSFNPLLGETYEYVDPKKGYRFVSEQVSHHPPMLALWAESKRWTYHGEAETKNTIHLNSIEIDHAGTWFLTLRLADGTEELYTWKKPVATVKMHLVSGSPTIESYGPISVKNWTTGDVCTVDDFKISSGSEIHGKIVDGYGKPRAELSGNWNGTITGNALEKSEKMHKDDIKTLYSETPSMIWETNRQQLKKGDYTPFLAGLNDLSDRLKYFLPPTDTRLRPDQRALENGQHAIADIEKKRLEELQRKRQLRRSEDGLEYRPRWFSRRKCDVTGDVYSDFDGEYWREREKNKGERWRGLENIF</sequence>
<dbReference type="Proteomes" id="UP000184330">
    <property type="component" value="Unassembled WGS sequence"/>
</dbReference>
<dbReference type="STRING" id="576137.A0A1L7X1Z4"/>
<feature type="compositionally biased region" description="Low complexity" evidence="3">
    <location>
        <begin position="19"/>
        <end position="35"/>
    </location>
</feature>
<evidence type="ECO:0000256" key="3">
    <source>
        <dbReference type="SAM" id="MobiDB-lite"/>
    </source>
</evidence>
<protein>
    <recommendedName>
        <fullName evidence="6">Oxysterol-binding protein</fullName>
    </recommendedName>
</protein>
<dbReference type="GO" id="GO:0005829">
    <property type="term" value="C:cytosol"/>
    <property type="evidence" value="ECO:0007669"/>
    <property type="project" value="TreeGrafter"/>
</dbReference>
<dbReference type="Gene3D" id="2.40.160.120">
    <property type="match status" value="1"/>
</dbReference>
<dbReference type="InterPro" id="IPR037239">
    <property type="entry name" value="OSBP_sf"/>
</dbReference>
<dbReference type="GO" id="GO:0005635">
    <property type="term" value="C:nuclear envelope"/>
    <property type="evidence" value="ECO:0007669"/>
    <property type="project" value="TreeGrafter"/>
</dbReference>
<keyword evidence="2" id="KW-0597">Phosphoprotein</keyword>
<dbReference type="FunFam" id="2.40.160.120:FF:000001">
    <property type="entry name" value="Oxysterol-binding protein"/>
    <property type="match status" value="1"/>
</dbReference>
<dbReference type="OrthoDB" id="1854502at2759"/>
<gene>
    <name evidence="4" type="ORF">PAC_08924</name>
</gene>
<evidence type="ECO:0008006" key="6">
    <source>
        <dbReference type="Google" id="ProtNLM"/>
    </source>
</evidence>
<dbReference type="InterPro" id="IPR000648">
    <property type="entry name" value="Oxysterol-bd"/>
</dbReference>
<dbReference type="GO" id="GO:0006887">
    <property type="term" value="P:exocytosis"/>
    <property type="evidence" value="ECO:0007669"/>
    <property type="project" value="TreeGrafter"/>
</dbReference>
<dbReference type="SUPFAM" id="SSF144000">
    <property type="entry name" value="Oxysterol-binding protein-like"/>
    <property type="match status" value="1"/>
</dbReference>
<evidence type="ECO:0000256" key="2">
    <source>
        <dbReference type="ARBA" id="ARBA00022553"/>
    </source>
</evidence>
<organism evidence="4 5">
    <name type="scientific">Phialocephala subalpina</name>
    <dbReference type="NCBI Taxonomy" id="576137"/>
    <lineage>
        <taxon>Eukaryota</taxon>
        <taxon>Fungi</taxon>
        <taxon>Dikarya</taxon>
        <taxon>Ascomycota</taxon>
        <taxon>Pezizomycotina</taxon>
        <taxon>Leotiomycetes</taxon>
        <taxon>Helotiales</taxon>
        <taxon>Mollisiaceae</taxon>
        <taxon>Phialocephala</taxon>
        <taxon>Phialocephala fortinii species complex</taxon>
    </lineage>
</organism>
<accession>A0A1L7X1Z4</accession>
<dbReference type="GO" id="GO:0097038">
    <property type="term" value="C:perinuclear endoplasmic reticulum"/>
    <property type="evidence" value="ECO:0007669"/>
    <property type="project" value="TreeGrafter"/>
</dbReference>
<dbReference type="GO" id="GO:0034727">
    <property type="term" value="P:piecemeal microautophagy of the nucleus"/>
    <property type="evidence" value="ECO:0007669"/>
    <property type="project" value="TreeGrafter"/>
</dbReference>
<dbReference type="GO" id="GO:0120009">
    <property type="term" value="P:intermembrane lipid transfer"/>
    <property type="evidence" value="ECO:0007669"/>
    <property type="project" value="UniProtKB-ARBA"/>
</dbReference>
<reference evidence="4 5" key="1">
    <citation type="submission" date="2016-03" db="EMBL/GenBank/DDBJ databases">
        <authorList>
            <person name="Ploux O."/>
        </authorList>
    </citation>
    <scope>NUCLEOTIDE SEQUENCE [LARGE SCALE GENOMIC DNA]</scope>
    <source>
        <strain evidence="4 5">UAMH 11012</strain>
    </source>
</reference>
<comment type="similarity">
    <text evidence="1">Belongs to the OSBP family.</text>
</comment>
<dbReference type="GO" id="GO:0032934">
    <property type="term" value="F:sterol binding"/>
    <property type="evidence" value="ECO:0007669"/>
    <property type="project" value="TreeGrafter"/>
</dbReference>
<keyword evidence="5" id="KW-1185">Reference proteome</keyword>
<evidence type="ECO:0000313" key="4">
    <source>
        <dbReference type="EMBL" id="CZR59032.1"/>
    </source>
</evidence>
<dbReference type="GO" id="GO:0006897">
    <property type="term" value="P:endocytosis"/>
    <property type="evidence" value="ECO:0007669"/>
    <property type="project" value="TreeGrafter"/>
</dbReference>
<dbReference type="EMBL" id="FJOG01000013">
    <property type="protein sequence ID" value="CZR59032.1"/>
    <property type="molecule type" value="Genomic_DNA"/>
</dbReference>
<dbReference type="Pfam" id="PF01237">
    <property type="entry name" value="Oxysterol_BP"/>
    <property type="match status" value="1"/>
</dbReference>